<dbReference type="InterPro" id="IPR036412">
    <property type="entry name" value="HAD-like_sf"/>
</dbReference>
<evidence type="ECO:0000313" key="5">
    <source>
        <dbReference type="Proteomes" id="UP000199397"/>
    </source>
</evidence>
<dbReference type="NCBIfam" id="TIGR01490">
    <property type="entry name" value="HAD-SF-IB-hyp1"/>
    <property type="match status" value="1"/>
</dbReference>
<dbReference type="STRING" id="525918.SAMN05660964_00274"/>
<reference evidence="4 5" key="1">
    <citation type="submission" date="2016-10" db="EMBL/GenBank/DDBJ databases">
        <authorList>
            <person name="de Groot N.N."/>
        </authorList>
    </citation>
    <scope>NUCLEOTIDE SEQUENCE [LARGE SCALE GENOMIC DNA]</scope>
    <source>
        <strain evidence="4 5">DSM 21228</strain>
    </source>
</reference>
<evidence type="ECO:0000256" key="3">
    <source>
        <dbReference type="ARBA" id="ARBA00022842"/>
    </source>
</evidence>
<dbReference type="EMBL" id="FNQP01000001">
    <property type="protein sequence ID" value="SDZ78693.1"/>
    <property type="molecule type" value="Genomic_DNA"/>
</dbReference>
<proteinExistence type="predicted"/>
<dbReference type="InterPro" id="IPR050582">
    <property type="entry name" value="HAD-like_SerB"/>
</dbReference>
<dbReference type="GO" id="GO:0046872">
    <property type="term" value="F:metal ion binding"/>
    <property type="evidence" value="ECO:0007669"/>
    <property type="project" value="UniProtKB-KW"/>
</dbReference>
<accession>A0A1H3VV31</accession>
<keyword evidence="5" id="KW-1185">Reference proteome</keyword>
<gene>
    <name evidence="4" type="ORF">SAMN05660964_00274</name>
</gene>
<name>A0A1H3VV31_9GAMM</name>
<dbReference type="Proteomes" id="UP000199397">
    <property type="component" value="Unassembled WGS sequence"/>
</dbReference>
<organism evidence="4 5">
    <name type="scientific">Thiothrix caldifontis</name>
    <dbReference type="NCBI Taxonomy" id="525918"/>
    <lineage>
        <taxon>Bacteria</taxon>
        <taxon>Pseudomonadati</taxon>
        <taxon>Pseudomonadota</taxon>
        <taxon>Gammaproteobacteria</taxon>
        <taxon>Thiotrichales</taxon>
        <taxon>Thiotrichaceae</taxon>
        <taxon>Thiothrix</taxon>
    </lineage>
</organism>
<evidence type="ECO:0000256" key="2">
    <source>
        <dbReference type="ARBA" id="ARBA00022801"/>
    </source>
</evidence>
<protein>
    <submittedName>
        <fullName evidence="4">HAD-superfamily subfamily IB hydrolase, TIGR01490</fullName>
    </submittedName>
</protein>
<keyword evidence="2 4" id="KW-0378">Hydrolase</keyword>
<dbReference type="SUPFAM" id="SSF56784">
    <property type="entry name" value="HAD-like"/>
    <property type="match status" value="1"/>
</dbReference>
<dbReference type="NCBIfam" id="TIGR01488">
    <property type="entry name" value="HAD-SF-IB"/>
    <property type="match status" value="1"/>
</dbReference>
<evidence type="ECO:0000313" key="4">
    <source>
        <dbReference type="EMBL" id="SDZ78693.1"/>
    </source>
</evidence>
<keyword evidence="3" id="KW-0460">Magnesium</keyword>
<dbReference type="PANTHER" id="PTHR43344:SF13">
    <property type="entry name" value="PHOSPHATASE RV3661-RELATED"/>
    <property type="match status" value="1"/>
</dbReference>
<dbReference type="Gene3D" id="1.20.1440.100">
    <property type="entry name" value="SG protein - dephosphorylation function"/>
    <property type="match status" value="1"/>
</dbReference>
<dbReference type="GO" id="GO:0016787">
    <property type="term" value="F:hydrolase activity"/>
    <property type="evidence" value="ECO:0007669"/>
    <property type="project" value="UniProtKB-KW"/>
</dbReference>
<evidence type="ECO:0000256" key="1">
    <source>
        <dbReference type="ARBA" id="ARBA00022723"/>
    </source>
</evidence>
<dbReference type="Pfam" id="PF12710">
    <property type="entry name" value="HAD"/>
    <property type="match status" value="1"/>
</dbReference>
<dbReference type="AlphaFoldDB" id="A0A1H3VV31"/>
<keyword evidence="1" id="KW-0479">Metal-binding</keyword>
<dbReference type="Gene3D" id="3.40.50.1000">
    <property type="entry name" value="HAD superfamily/HAD-like"/>
    <property type="match status" value="1"/>
</dbReference>
<sequence>MTLALFDLDNTLLSGDSDYEWGQYLVSKGLVERDHYETANQYFYEQYKQGVLDIHEFSAFSFKPLSERSMAELAALHQEFMASVINPLITETAKQLVEQHRRQGHTLMVITATNSFITRPIVEAFGIPHLLATEPKVVNGRYTREIDGVPCFQAGKVTRLQHWLANRAETLRGSYFYSDSRNDLPLLEMVDNPVAVDPDDTLHQIAIDKGWPVISLR</sequence>
<dbReference type="PANTHER" id="PTHR43344">
    <property type="entry name" value="PHOSPHOSERINE PHOSPHATASE"/>
    <property type="match status" value="1"/>
</dbReference>
<dbReference type="RefSeq" id="WP_093064605.1">
    <property type="nucleotide sequence ID" value="NZ_FNQP01000001.1"/>
</dbReference>
<dbReference type="OrthoDB" id="9784466at2"/>
<dbReference type="CDD" id="cd02612">
    <property type="entry name" value="HAD_PGPPase"/>
    <property type="match status" value="1"/>
</dbReference>
<dbReference type="InterPro" id="IPR006385">
    <property type="entry name" value="HAD_hydro_SerB1"/>
</dbReference>
<dbReference type="InterPro" id="IPR023214">
    <property type="entry name" value="HAD_sf"/>
</dbReference>